<evidence type="ECO:0000313" key="7">
    <source>
        <dbReference type="WBParaSite" id="maker-uti_cns_0047528-snap-gene-0.11-mRNA-1"/>
    </source>
</evidence>
<keyword evidence="2" id="KW-0808">Transferase</keyword>
<dbReference type="GO" id="GO:0004623">
    <property type="term" value="F:phospholipase A2 activity"/>
    <property type="evidence" value="ECO:0007669"/>
    <property type="project" value="TreeGrafter"/>
</dbReference>
<dbReference type="Pfam" id="PF04970">
    <property type="entry name" value="LRAT"/>
    <property type="match status" value="1"/>
</dbReference>
<dbReference type="SUPFAM" id="SSF54001">
    <property type="entry name" value="Cysteine proteinases"/>
    <property type="match status" value="1"/>
</dbReference>
<dbReference type="Proteomes" id="UP000095280">
    <property type="component" value="Unplaced"/>
</dbReference>
<keyword evidence="4" id="KW-0443">Lipid metabolism</keyword>
<evidence type="ECO:0000256" key="1">
    <source>
        <dbReference type="ARBA" id="ARBA00007824"/>
    </source>
</evidence>
<evidence type="ECO:0000259" key="5">
    <source>
        <dbReference type="PROSITE" id="PS51934"/>
    </source>
</evidence>
<dbReference type="InterPro" id="IPR007053">
    <property type="entry name" value="LRAT_dom"/>
</dbReference>
<dbReference type="GO" id="GO:0005737">
    <property type="term" value="C:cytoplasm"/>
    <property type="evidence" value="ECO:0007669"/>
    <property type="project" value="TreeGrafter"/>
</dbReference>
<evidence type="ECO:0000256" key="3">
    <source>
        <dbReference type="ARBA" id="ARBA00022801"/>
    </source>
</evidence>
<protein>
    <submittedName>
        <fullName evidence="7">LRAT domain-containing protein</fullName>
    </submittedName>
</protein>
<dbReference type="PROSITE" id="PS51934">
    <property type="entry name" value="LRAT"/>
    <property type="match status" value="1"/>
</dbReference>
<evidence type="ECO:0000256" key="4">
    <source>
        <dbReference type="ARBA" id="ARBA00023098"/>
    </source>
</evidence>
<keyword evidence="3" id="KW-0378">Hydrolase</keyword>
<dbReference type="GO" id="GO:0016410">
    <property type="term" value="F:N-acyltransferase activity"/>
    <property type="evidence" value="ECO:0007669"/>
    <property type="project" value="TreeGrafter"/>
</dbReference>
<feature type="domain" description="LRAT" evidence="5">
    <location>
        <begin position="55"/>
        <end position="148"/>
    </location>
</feature>
<organism evidence="6 7">
    <name type="scientific">Macrostomum lignano</name>
    <dbReference type="NCBI Taxonomy" id="282301"/>
    <lineage>
        <taxon>Eukaryota</taxon>
        <taxon>Metazoa</taxon>
        <taxon>Spiralia</taxon>
        <taxon>Lophotrochozoa</taxon>
        <taxon>Platyhelminthes</taxon>
        <taxon>Rhabditophora</taxon>
        <taxon>Macrostomorpha</taxon>
        <taxon>Macrostomida</taxon>
        <taxon>Macrostomidae</taxon>
        <taxon>Macrostomum</taxon>
    </lineage>
</organism>
<dbReference type="WBParaSite" id="maker-uti_cns_0047528-snap-gene-0.11-mRNA-1">
    <property type="protein sequence ID" value="maker-uti_cns_0047528-snap-gene-0.11-mRNA-1"/>
    <property type="gene ID" value="maker-uti_cns_0047528-snap-gene-0.11"/>
</dbReference>
<dbReference type="InterPro" id="IPR051496">
    <property type="entry name" value="H-rev107_PLA/AT"/>
</dbReference>
<dbReference type="PANTHER" id="PTHR13943">
    <property type="entry name" value="HRAS-LIKE SUPPRESSOR - RELATED"/>
    <property type="match status" value="1"/>
</dbReference>
<evidence type="ECO:0000256" key="2">
    <source>
        <dbReference type="ARBA" id="ARBA00022679"/>
    </source>
</evidence>
<dbReference type="GO" id="GO:0008970">
    <property type="term" value="F:phospholipase A1 activity"/>
    <property type="evidence" value="ECO:0007669"/>
    <property type="project" value="TreeGrafter"/>
</dbReference>
<evidence type="ECO:0000313" key="6">
    <source>
        <dbReference type="Proteomes" id="UP000095280"/>
    </source>
</evidence>
<dbReference type="InterPro" id="IPR038765">
    <property type="entry name" value="Papain-like_cys_pep_sf"/>
</dbReference>
<proteinExistence type="inferred from homology"/>
<dbReference type="Gene3D" id="3.90.1720.10">
    <property type="entry name" value="endopeptidase domain like (from Nostoc punctiforme)"/>
    <property type="match status" value="1"/>
</dbReference>
<comment type="similarity">
    <text evidence="1">Belongs to the H-rev107 family.</text>
</comment>
<dbReference type="PANTHER" id="PTHR13943:SF77">
    <property type="entry name" value="LRAT DOMAIN-CONTAINING PROTEIN"/>
    <property type="match status" value="1"/>
</dbReference>
<name>A0A1I8JGL7_9PLAT</name>
<sequence length="194" mass="21287">SCSCSSSSGGYRSWVLKAYDEYASSQAHGHNASDFCDPESLVDHLQPGDLVQQKGSSIINFFYSHYAVYVGNGDVIHINESGPAERGRLVEVFHGTLVRKNNLHDDHLPPKPRPQIPGCTSIWDYNAATNNCEHFATLCRYGQKISLHFLGVGDLWRGRVGLGNYARNAFNSAKQACSTLLSWGKRKIVGAVTG</sequence>
<keyword evidence="6" id="KW-1185">Reference proteome</keyword>
<dbReference type="AlphaFoldDB" id="A0A1I8JGL7"/>
<reference evidence="7" key="1">
    <citation type="submission" date="2016-11" db="UniProtKB">
        <authorList>
            <consortium name="WormBaseParasite"/>
        </authorList>
    </citation>
    <scope>IDENTIFICATION</scope>
</reference>
<dbReference type="GO" id="GO:0070292">
    <property type="term" value="P:N-acylphosphatidylethanolamine metabolic process"/>
    <property type="evidence" value="ECO:0007669"/>
    <property type="project" value="TreeGrafter"/>
</dbReference>
<accession>A0A1I8JGL7</accession>